<accession>A0A915D1C5</accession>
<feature type="compositionally biased region" description="Basic and acidic residues" evidence="1">
    <location>
        <begin position="16"/>
        <end position="26"/>
    </location>
</feature>
<evidence type="ECO:0000313" key="2">
    <source>
        <dbReference type="Proteomes" id="UP000887574"/>
    </source>
</evidence>
<evidence type="ECO:0000256" key="1">
    <source>
        <dbReference type="SAM" id="MobiDB-lite"/>
    </source>
</evidence>
<organism evidence="2 3">
    <name type="scientific">Ditylenchus dipsaci</name>
    <dbReference type="NCBI Taxonomy" id="166011"/>
    <lineage>
        <taxon>Eukaryota</taxon>
        <taxon>Metazoa</taxon>
        <taxon>Ecdysozoa</taxon>
        <taxon>Nematoda</taxon>
        <taxon>Chromadorea</taxon>
        <taxon>Rhabditida</taxon>
        <taxon>Tylenchina</taxon>
        <taxon>Tylenchomorpha</taxon>
        <taxon>Sphaerularioidea</taxon>
        <taxon>Anguinidae</taxon>
        <taxon>Anguininae</taxon>
        <taxon>Ditylenchus</taxon>
    </lineage>
</organism>
<dbReference type="AlphaFoldDB" id="A0A915D1C5"/>
<feature type="compositionally biased region" description="Basic residues" evidence="1">
    <location>
        <begin position="1"/>
        <end position="11"/>
    </location>
</feature>
<dbReference type="Proteomes" id="UP000887574">
    <property type="component" value="Unplaced"/>
</dbReference>
<dbReference type="WBParaSite" id="jg14799">
    <property type="protein sequence ID" value="jg14799"/>
    <property type="gene ID" value="jg14799"/>
</dbReference>
<protein>
    <submittedName>
        <fullName evidence="3">Uncharacterized protein</fullName>
    </submittedName>
</protein>
<name>A0A915D1C5_9BILA</name>
<feature type="region of interest" description="Disordered" evidence="1">
    <location>
        <begin position="1"/>
        <end position="28"/>
    </location>
</feature>
<reference evidence="3" key="1">
    <citation type="submission" date="2022-11" db="UniProtKB">
        <authorList>
            <consortium name="WormBaseParasite"/>
        </authorList>
    </citation>
    <scope>IDENTIFICATION</scope>
</reference>
<proteinExistence type="predicted"/>
<feature type="region of interest" description="Disordered" evidence="1">
    <location>
        <begin position="49"/>
        <end position="79"/>
    </location>
</feature>
<evidence type="ECO:0000313" key="3">
    <source>
        <dbReference type="WBParaSite" id="jg14799"/>
    </source>
</evidence>
<feature type="compositionally biased region" description="Low complexity" evidence="1">
    <location>
        <begin position="62"/>
        <end position="76"/>
    </location>
</feature>
<sequence length="108" mass="11822">MASRKRKRQRPNKLPDSIRKTDRHFSEPQNLADMSQISALQSLLALGQQQNQQPSMLPNVPPSFSTASTVSASTTPIAGGTEIRSEATLRDILQAVAQKQRQPLLTAS</sequence>
<keyword evidence="2" id="KW-1185">Reference proteome</keyword>